<feature type="domain" description="Sucrose synthase N-terminal" evidence="8">
    <location>
        <begin position="107"/>
        <end position="217"/>
    </location>
</feature>
<dbReference type="InParanoid" id="A0A2V0PHJ0"/>
<comment type="catalytic activity">
    <reaction evidence="5">
        <text>an NDP-alpha-D-glucose + D-fructose = a ribonucleoside 5'-diphosphate + sucrose + H(+)</text>
        <dbReference type="Rhea" id="RHEA:16241"/>
        <dbReference type="ChEBI" id="CHEBI:15378"/>
        <dbReference type="ChEBI" id="CHEBI:17992"/>
        <dbReference type="ChEBI" id="CHEBI:37721"/>
        <dbReference type="ChEBI" id="CHEBI:57930"/>
        <dbReference type="ChEBI" id="CHEBI:76533"/>
        <dbReference type="EC" id="2.4.1.13"/>
    </reaction>
</comment>
<dbReference type="EC" id="2.4.1.13" evidence="2"/>
<dbReference type="Proteomes" id="UP000247498">
    <property type="component" value="Unassembled WGS sequence"/>
</dbReference>
<feature type="region of interest" description="Disordered" evidence="6">
    <location>
        <begin position="39"/>
        <end position="94"/>
    </location>
</feature>
<evidence type="ECO:0000256" key="5">
    <source>
        <dbReference type="ARBA" id="ARBA00049030"/>
    </source>
</evidence>
<dbReference type="InterPro" id="IPR012820">
    <property type="entry name" value="Sucrose_synthase_pln/cyn"/>
</dbReference>
<reference evidence="10 11" key="1">
    <citation type="journal article" date="2018" name="Sci. Rep.">
        <title>Raphidocelis subcapitata (=Pseudokirchneriella subcapitata) provides an insight into genome evolution and environmental adaptations in the Sphaeropleales.</title>
        <authorList>
            <person name="Suzuki S."/>
            <person name="Yamaguchi H."/>
            <person name="Nakajima N."/>
            <person name="Kawachi M."/>
        </authorList>
    </citation>
    <scope>NUCLEOTIDE SEQUENCE [LARGE SCALE GENOMIC DNA]</scope>
    <source>
        <strain evidence="10 11">NIES-35</strain>
    </source>
</reference>
<organism evidence="10 11">
    <name type="scientific">Raphidocelis subcapitata</name>
    <dbReference type="NCBI Taxonomy" id="307507"/>
    <lineage>
        <taxon>Eukaryota</taxon>
        <taxon>Viridiplantae</taxon>
        <taxon>Chlorophyta</taxon>
        <taxon>core chlorophytes</taxon>
        <taxon>Chlorophyceae</taxon>
        <taxon>CS clade</taxon>
        <taxon>Sphaeropleales</taxon>
        <taxon>Selenastraceae</taxon>
        <taxon>Raphidocelis</taxon>
    </lineage>
</organism>
<evidence type="ECO:0000313" key="10">
    <source>
        <dbReference type="EMBL" id="GBF96697.1"/>
    </source>
</evidence>
<dbReference type="Gene3D" id="1.20.120.1230">
    <property type="match status" value="1"/>
</dbReference>
<dbReference type="OrthoDB" id="523592at2759"/>
<evidence type="ECO:0000256" key="1">
    <source>
        <dbReference type="ARBA" id="ARBA00005894"/>
    </source>
</evidence>
<comment type="similarity">
    <text evidence="1">Belongs to the glycosyltransferase 1 family. Plant sucrose synthase subfamily.</text>
</comment>
<dbReference type="STRING" id="307507.A0A2V0PHJ0"/>
<dbReference type="GO" id="GO:0005985">
    <property type="term" value="P:sucrose metabolic process"/>
    <property type="evidence" value="ECO:0007669"/>
    <property type="project" value="InterPro"/>
</dbReference>
<feature type="domain" description="Sucrose synthase EPBD" evidence="9">
    <location>
        <begin position="254"/>
        <end position="353"/>
    </location>
</feature>
<evidence type="ECO:0000256" key="4">
    <source>
        <dbReference type="ARBA" id="ARBA00022679"/>
    </source>
</evidence>
<evidence type="ECO:0000259" key="7">
    <source>
        <dbReference type="Pfam" id="PF00862"/>
    </source>
</evidence>
<keyword evidence="3" id="KW-0328">Glycosyltransferase</keyword>
<dbReference type="InterPro" id="IPR056736">
    <property type="entry name" value="SUS_EPBD"/>
</dbReference>
<proteinExistence type="inferred from homology"/>
<comment type="caution">
    <text evidence="10">The sequence shown here is derived from an EMBL/GenBank/DDBJ whole genome shotgun (WGS) entry which is preliminary data.</text>
</comment>
<evidence type="ECO:0000256" key="3">
    <source>
        <dbReference type="ARBA" id="ARBA00022676"/>
    </source>
</evidence>
<name>A0A2V0PHJ0_9CHLO</name>
<feature type="compositionally biased region" description="Low complexity" evidence="6">
    <location>
        <begin position="9"/>
        <end position="27"/>
    </location>
</feature>
<dbReference type="GO" id="GO:0016157">
    <property type="term" value="F:sucrose synthase activity"/>
    <property type="evidence" value="ECO:0007669"/>
    <property type="project" value="UniProtKB-EC"/>
</dbReference>
<dbReference type="PANTHER" id="PTHR45839:SF7">
    <property type="entry name" value="SUCROSE SYNTHASE 1"/>
    <property type="match status" value="1"/>
</dbReference>
<evidence type="ECO:0000256" key="2">
    <source>
        <dbReference type="ARBA" id="ARBA00012540"/>
    </source>
</evidence>
<feature type="non-terminal residue" evidence="10">
    <location>
        <position position="487"/>
    </location>
</feature>
<feature type="region of interest" description="Disordered" evidence="6">
    <location>
        <begin position="1"/>
        <end position="27"/>
    </location>
</feature>
<evidence type="ECO:0000256" key="6">
    <source>
        <dbReference type="SAM" id="MobiDB-lite"/>
    </source>
</evidence>
<evidence type="ECO:0000259" key="8">
    <source>
        <dbReference type="Pfam" id="PF24861"/>
    </source>
</evidence>
<dbReference type="Pfam" id="PF24862">
    <property type="entry name" value="SUS_EPBD"/>
    <property type="match status" value="1"/>
</dbReference>
<dbReference type="EMBL" id="BDRX01000084">
    <property type="protein sequence ID" value="GBF96697.1"/>
    <property type="molecule type" value="Genomic_DNA"/>
</dbReference>
<feature type="compositionally biased region" description="Low complexity" evidence="6">
    <location>
        <begin position="42"/>
        <end position="81"/>
    </location>
</feature>
<dbReference type="InterPro" id="IPR000368">
    <property type="entry name" value="Sucrose_synth_GT-B1"/>
</dbReference>
<sequence length="487" mass="51380">MSDTRQRDAAVAAADAASAAAAPIKPIADAGAGPKLEALRIGGADQGPPRDAAAARGPGSAFAGPSGAAAAAAADGPRSPSARPPPPPSPMARGLLARRGSFSERPIDVLRLACITQRNELVCLFARLTEMGAATPILLPHVLTDELAAIAAATGAAGLPASPVAALFRSAVEVVVQAPSIAIALRPKPGSWLYALVHADGLTADEMTASSYLAFKERLCDGSVDENPYQVLEIDMGPFNRDLPRMQMARSIGQGVQFLNRHLSAGMFSGAGPGGAHSHAHAGEGKGQLFEFLRSLTHRGQSLMLSPAKLVTLGQLREALLRADKALEGYDDETEWSSVAPRLYDLGFERGWGCDVGRVRASMRLLLDIIQAPDADSLERFLGSLPLIADVVILSPHGYFGQSNVLGLPDTGGQVVYILDQVRALEAEMRRRLDEQGLADATPRVIVVTRLIPEARGTSCNERVERIHGTDGAYILRVPFRDPQTGQ</sequence>
<gene>
    <name evidence="10" type="ORF">Rsub_09330</name>
</gene>
<keyword evidence="4" id="KW-0808">Transferase</keyword>
<evidence type="ECO:0000313" key="11">
    <source>
        <dbReference type="Proteomes" id="UP000247498"/>
    </source>
</evidence>
<accession>A0A2V0PHJ0</accession>
<dbReference type="Pfam" id="PF00862">
    <property type="entry name" value="GT-B_Sucrose_synth"/>
    <property type="match status" value="1"/>
</dbReference>
<dbReference type="Gene3D" id="3.40.50.2000">
    <property type="entry name" value="Glycogen Phosphorylase B"/>
    <property type="match status" value="1"/>
</dbReference>
<evidence type="ECO:0000259" key="9">
    <source>
        <dbReference type="Pfam" id="PF24862"/>
    </source>
</evidence>
<protein>
    <recommendedName>
        <fullName evidence="2">sucrose synthase</fullName>
        <ecNumber evidence="2">2.4.1.13</ecNumber>
    </recommendedName>
</protein>
<dbReference type="PANTHER" id="PTHR45839">
    <property type="match status" value="1"/>
</dbReference>
<dbReference type="Pfam" id="PF24861">
    <property type="entry name" value="SUS_N"/>
    <property type="match status" value="1"/>
</dbReference>
<keyword evidence="11" id="KW-1185">Reference proteome</keyword>
<dbReference type="Gene3D" id="3.10.450.330">
    <property type="match status" value="1"/>
</dbReference>
<dbReference type="AlphaFoldDB" id="A0A2V0PHJ0"/>
<dbReference type="InterPro" id="IPR056735">
    <property type="entry name" value="SUS_N"/>
</dbReference>
<feature type="domain" description="Sucrose synthase first GT-B" evidence="7">
    <location>
        <begin position="377"/>
        <end position="482"/>
    </location>
</feature>